<comment type="caution">
    <text evidence="7">The sequence shown here is derived from an EMBL/GenBank/DDBJ whole genome shotgun (WGS) entry which is preliminary data.</text>
</comment>
<evidence type="ECO:0000256" key="5">
    <source>
        <dbReference type="ARBA" id="ARBA00047718"/>
    </source>
</evidence>
<dbReference type="GO" id="GO:0005829">
    <property type="term" value="C:cytosol"/>
    <property type="evidence" value="ECO:0000318"/>
    <property type="project" value="GO_Central"/>
</dbReference>
<keyword evidence="3" id="KW-0203">Cytokinin biosynthesis</keyword>
<dbReference type="Proteomes" id="UP000222542">
    <property type="component" value="Unassembled WGS sequence"/>
</dbReference>
<dbReference type="AlphaFoldDB" id="A0A2G2YF27"/>
<keyword evidence="8" id="KW-1185">Reference proteome</keyword>
<comment type="catalytic activity">
    <reaction evidence="6">
        <text>9-ribosyl-trans-zeatin 5'-phosphate + H2O = trans-zeatin + D-ribose 5-phosphate</text>
        <dbReference type="Rhea" id="RHEA:48564"/>
        <dbReference type="ChEBI" id="CHEBI:15377"/>
        <dbReference type="ChEBI" id="CHEBI:16522"/>
        <dbReference type="ChEBI" id="CHEBI:78346"/>
        <dbReference type="ChEBI" id="CHEBI:87947"/>
        <dbReference type="EC" id="3.2.2.n1"/>
    </reaction>
</comment>
<dbReference type="STRING" id="4072.A0A2G2YF27"/>
<evidence type="ECO:0000313" key="8">
    <source>
        <dbReference type="Proteomes" id="UP000222542"/>
    </source>
</evidence>
<dbReference type="EMBL" id="AYRZ02000011">
    <property type="protein sequence ID" value="PHT68346.1"/>
    <property type="molecule type" value="Genomic_DNA"/>
</dbReference>
<protein>
    <recommendedName>
        <fullName evidence="2">cytokinin riboside 5'-monophosphate phosphoribohydrolase</fullName>
        <ecNumber evidence="2">3.2.2.n1</ecNumber>
    </recommendedName>
</protein>
<dbReference type="PANTHER" id="PTHR31223">
    <property type="entry name" value="LOG FAMILY PROTEIN YJL055W"/>
    <property type="match status" value="1"/>
</dbReference>
<name>A0A2G2YF27_CAPAN</name>
<comment type="function">
    <text evidence="4">Cytokinin-activating enzyme working in the direct activation pathway. Phosphoribohydrolase that converts inactive cytokinin nucleotides to the biologically active free-base forms.</text>
</comment>
<evidence type="ECO:0000313" key="7">
    <source>
        <dbReference type="EMBL" id="PHT68346.1"/>
    </source>
</evidence>
<comment type="similarity">
    <text evidence="1">Belongs to the LOG family.</text>
</comment>
<dbReference type="PANTHER" id="PTHR31223:SF69">
    <property type="entry name" value="CYTOKININ RIBOSIDE 5'-MONOPHOSPHATE PHOSPHORIBOHYDROLASE LOG3"/>
    <property type="match status" value="1"/>
</dbReference>
<dbReference type="InterPro" id="IPR031100">
    <property type="entry name" value="LOG_fam"/>
</dbReference>
<evidence type="ECO:0000256" key="2">
    <source>
        <dbReference type="ARBA" id="ARBA00012205"/>
    </source>
</evidence>
<comment type="catalytic activity">
    <reaction evidence="5">
        <text>N(6)-(dimethylallyl)adenosine 5'-phosphate + H2O = N(6)-dimethylallyladenine + D-ribose 5-phosphate</text>
        <dbReference type="Rhea" id="RHEA:48560"/>
        <dbReference type="ChEBI" id="CHEBI:15377"/>
        <dbReference type="ChEBI" id="CHEBI:17660"/>
        <dbReference type="ChEBI" id="CHEBI:57526"/>
        <dbReference type="ChEBI" id="CHEBI:78346"/>
        <dbReference type="EC" id="3.2.2.n1"/>
    </reaction>
</comment>
<reference evidence="7 8" key="1">
    <citation type="journal article" date="2014" name="Nat. Genet.">
        <title>Genome sequence of the hot pepper provides insights into the evolution of pungency in Capsicum species.</title>
        <authorList>
            <person name="Kim S."/>
            <person name="Park M."/>
            <person name="Yeom S.I."/>
            <person name="Kim Y.M."/>
            <person name="Lee J.M."/>
            <person name="Lee H.A."/>
            <person name="Seo E."/>
            <person name="Choi J."/>
            <person name="Cheong K."/>
            <person name="Kim K.T."/>
            <person name="Jung K."/>
            <person name="Lee G.W."/>
            <person name="Oh S.K."/>
            <person name="Bae C."/>
            <person name="Kim S.B."/>
            <person name="Lee H.Y."/>
            <person name="Kim S.Y."/>
            <person name="Kim M.S."/>
            <person name="Kang B.C."/>
            <person name="Jo Y.D."/>
            <person name="Yang H.B."/>
            <person name="Jeong H.J."/>
            <person name="Kang W.H."/>
            <person name="Kwon J.K."/>
            <person name="Shin C."/>
            <person name="Lim J.Y."/>
            <person name="Park J.H."/>
            <person name="Huh J.H."/>
            <person name="Kim J.S."/>
            <person name="Kim B.D."/>
            <person name="Cohen O."/>
            <person name="Paran I."/>
            <person name="Suh M.C."/>
            <person name="Lee S.B."/>
            <person name="Kim Y.K."/>
            <person name="Shin Y."/>
            <person name="Noh S.J."/>
            <person name="Park J."/>
            <person name="Seo Y.S."/>
            <person name="Kwon S.Y."/>
            <person name="Kim H.A."/>
            <person name="Park J.M."/>
            <person name="Kim H.J."/>
            <person name="Choi S.B."/>
            <person name="Bosland P.W."/>
            <person name="Reeves G."/>
            <person name="Jo S.H."/>
            <person name="Lee B.W."/>
            <person name="Cho H.T."/>
            <person name="Choi H.S."/>
            <person name="Lee M.S."/>
            <person name="Yu Y."/>
            <person name="Do Choi Y."/>
            <person name="Park B.S."/>
            <person name="van Deynze A."/>
            <person name="Ashrafi H."/>
            <person name="Hill T."/>
            <person name="Kim W.T."/>
            <person name="Pai H.S."/>
            <person name="Ahn H.K."/>
            <person name="Yeam I."/>
            <person name="Giovannoni J.J."/>
            <person name="Rose J.K."/>
            <person name="Sorensen I."/>
            <person name="Lee S.J."/>
            <person name="Kim R.W."/>
            <person name="Choi I.Y."/>
            <person name="Choi B.S."/>
            <person name="Lim J.S."/>
            <person name="Lee Y.H."/>
            <person name="Choi D."/>
        </authorList>
    </citation>
    <scope>NUCLEOTIDE SEQUENCE [LARGE SCALE GENOMIC DNA]</scope>
    <source>
        <strain evidence="8">cv. CM334</strain>
    </source>
</reference>
<evidence type="ECO:0000256" key="3">
    <source>
        <dbReference type="ARBA" id="ARBA00022712"/>
    </source>
</evidence>
<reference evidence="7 8" key="2">
    <citation type="journal article" date="2017" name="Genome Biol.">
        <title>New reference genome sequences of hot pepper reveal the massive evolution of plant disease-resistance genes by retroduplication.</title>
        <authorList>
            <person name="Kim S."/>
            <person name="Park J."/>
            <person name="Yeom S.I."/>
            <person name="Kim Y.M."/>
            <person name="Seo E."/>
            <person name="Kim K.T."/>
            <person name="Kim M.S."/>
            <person name="Lee J.M."/>
            <person name="Cheong K."/>
            <person name="Shin H.S."/>
            <person name="Kim S.B."/>
            <person name="Han K."/>
            <person name="Lee J."/>
            <person name="Park M."/>
            <person name="Lee H.A."/>
            <person name="Lee H.Y."/>
            <person name="Lee Y."/>
            <person name="Oh S."/>
            <person name="Lee J.H."/>
            <person name="Choi E."/>
            <person name="Choi E."/>
            <person name="Lee S.E."/>
            <person name="Jeon J."/>
            <person name="Kim H."/>
            <person name="Choi G."/>
            <person name="Song H."/>
            <person name="Lee J."/>
            <person name="Lee S.C."/>
            <person name="Kwon J.K."/>
            <person name="Lee H.Y."/>
            <person name="Koo N."/>
            <person name="Hong Y."/>
            <person name="Kim R.W."/>
            <person name="Kang W.H."/>
            <person name="Huh J.H."/>
            <person name="Kang B.C."/>
            <person name="Yang T.J."/>
            <person name="Lee Y.H."/>
            <person name="Bennetzen J.L."/>
            <person name="Choi D."/>
        </authorList>
    </citation>
    <scope>NUCLEOTIDE SEQUENCE [LARGE SCALE GENOMIC DNA]</scope>
    <source>
        <strain evidence="8">cv. CM334</strain>
    </source>
</reference>
<evidence type="ECO:0000256" key="6">
    <source>
        <dbReference type="ARBA" id="ARBA00049153"/>
    </source>
</evidence>
<dbReference type="Gramene" id="PHT68346">
    <property type="protein sequence ID" value="PHT68346"/>
    <property type="gene ID" value="T459_27833"/>
</dbReference>
<dbReference type="GO" id="GO:0005634">
    <property type="term" value="C:nucleus"/>
    <property type="evidence" value="ECO:0000318"/>
    <property type="project" value="GO_Central"/>
</dbReference>
<accession>A0A2G2YF27</accession>
<dbReference type="GO" id="GO:0009691">
    <property type="term" value="P:cytokinin biosynthetic process"/>
    <property type="evidence" value="ECO:0000318"/>
    <property type="project" value="GO_Central"/>
</dbReference>
<dbReference type="Gene3D" id="3.40.50.450">
    <property type="match status" value="2"/>
</dbReference>
<dbReference type="Pfam" id="PF03641">
    <property type="entry name" value="Lysine_decarbox"/>
    <property type="match status" value="1"/>
</dbReference>
<proteinExistence type="inferred from homology"/>
<evidence type="ECO:0000256" key="1">
    <source>
        <dbReference type="ARBA" id="ARBA00006763"/>
    </source>
</evidence>
<dbReference type="SUPFAM" id="SSF102405">
    <property type="entry name" value="MCP/YpsA-like"/>
    <property type="match status" value="1"/>
</dbReference>
<organism evidence="7 8">
    <name type="scientific">Capsicum annuum</name>
    <name type="common">Capsicum pepper</name>
    <dbReference type="NCBI Taxonomy" id="4072"/>
    <lineage>
        <taxon>Eukaryota</taxon>
        <taxon>Viridiplantae</taxon>
        <taxon>Streptophyta</taxon>
        <taxon>Embryophyta</taxon>
        <taxon>Tracheophyta</taxon>
        <taxon>Spermatophyta</taxon>
        <taxon>Magnoliopsida</taxon>
        <taxon>eudicotyledons</taxon>
        <taxon>Gunneridae</taxon>
        <taxon>Pentapetalae</taxon>
        <taxon>asterids</taxon>
        <taxon>lamiids</taxon>
        <taxon>Solanales</taxon>
        <taxon>Solanaceae</taxon>
        <taxon>Solanoideae</taxon>
        <taxon>Capsiceae</taxon>
        <taxon>Capsicum</taxon>
    </lineage>
</organism>
<dbReference type="EC" id="3.2.2.n1" evidence="2"/>
<gene>
    <name evidence="7" type="ORF">T459_27833</name>
</gene>
<evidence type="ECO:0000256" key="4">
    <source>
        <dbReference type="ARBA" id="ARBA00024884"/>
    </source>
</evidence>
<sequence length="389" mass="44442">MTNNGNVTDGGTSVAATNISTTSCTAMPPAMAPTKKLKKFSRIDFNLWQQKMFFYLTILCLQRFISEDALELPEETSNKERLVVIEELQVIIHDLLAECLVVNEAFHVAAIIEKLPPLWKDLKNYLKHKRKEMAVEDLTIRLHTEKDNKAIERRENKNAVLATTQHRGHLGHIEGIMAKTLWWVRAIDEYLCALNSNSLIRREKVLKFARSLTFKLLVNLKMSLLREFNAMVSKFKRIYVFCGSSQGKKSSYQDAAIELGKELISRNIDLVYGEGETVREVTAVADMHQRKAEMVRHSDAFITLPGGYGTLEELLEVIMWAQLGIHDKIVGLLNVNGYYNSLLSFIDKAVEKALSISMLAKSSYLRQQQQSLSRNWRNMFLAMKELLRS</sequence>
<dbReference type="GO" id="GO:0102682">
    <property type="term" value="F:cytokinin riboside 5'-monophosphate phosphoribohydrolase activity"/>
    <property type="evidence" value="ECO:0000318"/>
    <property type="project" value="GO_Central"/>
</dbReference>